<keyword evidence="8" id="KW-0805">Transcription regulation</keyword>
<evidence type="ECO:0000256" key="14">
    <source>
        <dbReference type="ARBA" id="ARBA00080958"/>
    </source>
</evidence>
<dbReference type="PANTHER" id="PTHR13097">
    <property type="entry name" value="TRANSCRIPTION INITIATION FACTOR IIE, ALPHA SUBUNIT"/>
    <property type="match status" value="1"/>
</dbReference>
<comment type="subcellular location">
    <subcellularLocation>
        <location evidence="1">Nucleus</location>
    </subcellularLocation>
</comment>
<reference evidence="19" key="1">
    <citation type="submission" date="2025-08" db="UniProtKB">
        <authorList>
            <consortium name="RefSeq"/>
        </authorList>
    </citation>
    <scope>IDENTIFICATION</scope>
    <source>
        <tissue evidence="19">Whole body pupa</tissue>
    </source>
</reference>
<evidence type="ECO:0000259" key="17">
    <source>
        <dbReference type="PROSITE" id="PS51344"/>
    </source>
</evidence>
<evidence type="ECO:0000256" key="4">
    <source>
        <dbReference type="ARBA" id="ARBA00022723"/>
    </source>
</evidence>
<gene>
    <name evidence="19" type="primary">LOC119631703</name>
</gene>
<evidence type="ECO:0000256" key="8">
    <source>
        <dbReference type="ARBA" id="ARBA00023015"/>
    </source>
</evidence>
<comment type="similarity">
    <text evidence="2">Belongs to the TFIIE alpha subunit family.</text>
</comment>
<evidence type="ECO:0000256" key="13">
    <source>
        <dbReference type="ARBA" id="ARBA00073913"/>
    </source>
</evidence>
<evidence type="ECO:0000256" key="6">
    <source>
        <dbReference type="ARBA" id="ARBA00022833"/>
    </source>
</evidence>
<dbReference type="Gene3D" id="3.30.40.10">
    <property type="entry name" value="Zinc/RING finger domain, C3HC4 (zinc finger)"/>
    <property type="match status" value="1"/>
</dbReference>
<dbReference type="RefSeq" id="XP_037880068.1">
    <property type="nucleotide sequence ID" value="XM_038024140.1"/>
</dbReference>
<dbReference type="GO" id="GO:0008270">
    <property type="term" value="F:zinc ion binding"/>
    <property type="evidence" value="ECO:0007669"/>
    <property type="project" value="UniProtKB-KW"/>
</dbReference>
<organism evidence="18 19">
    <name type="scientific">Glossina fuscipes</name>
    <dbReference type="NCBI Taxonomy" id="7396"/>
    <lineage>
        <taxon>Eukaryota</taxon>
        <taxon>Metazoa</taxon>
        <taxon>Ecdysozoa</taxon>
        <taxon>Arthropoda</taxon>
        <taxon>Hexapoda</taxon>
        <taxon>Insecta</taxon>
        <taxon>Pterygota</taxon>
        <taxon>Neoptera</taxon>
        <taxon>Endopterygota</taxon>
        <taxon>Diptera</taxon>
        <taxon>Brachycera</taxon>
        <taxon>Muscomorpha</taxon>
        <taxon>Hippoboscoidea</taxon>
        <taxon>Glossinidae</taxon>
        <taxon>Glossina</taxon>
    </lineage>
</organism>
<dbReference type="Pfam" id="PF11521">
    <property type="entry name" value="TFIIE-A_C"/>
    <property type="match status" value="1"/>
</dbReference>
<dbReference type="KEGG" id="gfs:119631703"/>
<dbReference type="FunFam" id="3.30.40.10:FF:000087">
    <property type="entry name" value="General transcription factor IIE subunit 1"/>
    <property type="match status" value="1"/>
</dbReference>
<feature type="chain" id="PRO_5035746189" description="General transcription factor IIE subunit 1" evidence="16">
    <location>
        <begin position="19"/>
        <end position="450"/>
    </location>
</feature>
<keyword evidence="7" id="KW-0007">Acetylation</keyword>
<keyword evidence="6" id="KW-0862">Zinc</keyword>
<dbReference type="InterPro" id="IPR013083">
    <property type="entry name" value="Znf_RING/FYVE/PHD"/>
</dbReference>
<feature type="domain" description="HTH TFE/IIEalpha-type" evidence="17">
    <location>
        <begin position="37"/>
        <end position="127"/>
    </location>
</feature>
<keyword evidence="18" id="KW-1185">Reference proteome</keyword>
<dbReference type="GO" id="GO:0006367">
    <property type="term" value="P:transcription initiation at RNA polymerase II promoter"/>
    <property type="evidence" value="ECO:0007669"/>
    <property type="project" value="InterPro"/>
</dbReference>
<dbReference type="InterPro" id="IPR017919">
    <property type="entry name" value="TFIIE/TFIIEa_HTH"/>
</dbReference>
<evidence type="ECO:0000256" key="16">
    <source>
        <dbReference type="SAM" id="SignalP"/>
    </source>
</evidence>
<evidence type="ECO:0000256" key="2">
    <source>
        <dbReference type="ARBA" id="ARBA00008947"/>
    </source>
</evidence>
<dbReference type="AlphaFoldDB" id="A0A8U0W4G5"/>
<dbReference type="InterPro" id="IPR021600">
    <property type="entry name" value="TFIIE_asu_C"/>
</dbReference>
<keyword evidence="5" id="KW-0863">Zinc-finger</keyword>
<comment type="subunit">
    <text evidence="12">Tetramer of two alpha and two beta chains. Interacts with TAF6/TAFII80. Interacts with ATF7IP. Interacts with SND1. Part of TBP-based Pol II pre-initiation complex (PIC), in which Pol II core assembles with general transcription factors and other specific initiation factors including GTF2E1, GTF2E2, GTF2F1, GTF2F2, TCEA1, ERCC2, ERCC3, GTF2H2, GTF2H3, GTF2H4, GTF2H5, GTF2A1, GTF2A2, GTF2B and TBP; this large multi-subunit PIC complex mediates DNA unwinding and targets Pol II core to the transcription start site where the first phosphodiester bond forms.</text>
</comment>
<evidence type="ECO:0000256" key="15">
    <source>
        <dbReference type="SAM" id="MobiDB-lite"/>
    </source>
</evidence>
<dbReference type="Proteomes" id="UP000092443">
    <property type="component" value="Unplaced"/>
</dbReference>
<evidence type="ECO:0000256" key="3">
    <source>
        <dbReference type="ARBA" id="ARBA00022553"/>
    </source>
</evidence>
<feature type="compositionally biased region" description="Low complexity" evidence="15">
    <location>
        <begin position="365"/>
        <end position="374"/>
    </location>
</feature>
<proteinExistence type="inferred from homology"/>
<feature type="region of interest" description="Disordered" evidence="15">
    <location>
        <begin position="353"/>
        <end position="380"/>
    </location>
</feature>
<dbReference type="GO" id="GO:0005673">
    <property type="term" value="C:transcription factor TFIIE complex"/>
    <property type="evidence" value="ECO:0007669"/>
    <property type="project" value="TreeGrafter"/>
</dbReference>
<evidence type="ECO:0000256" key="7">
    <source>
        <dbReference type="ARBA" id="ARBA00022990"/>
    </source>
</evidence>
<name>A0A8U0W4G5_9MUSC</name>
<feature type="signal peptide" evidence="16">
    <location>
        <begin position="1"/>
        <end position="18"/>
    </location>
</feature>
<dbReference type="Gene3D" id="6.10.140.1250">
    <property type="match status" value="1"/>
</dbReference>
<sequence>MFLFLYKFFFLFKQIMSSAPSTSSGEVKYVTEVPSSLKQLARLVVRGFYSIEDALIIDMLVRNPCMKEDDIAELLRFEKKQMRARISTLRSDKFIQIRLKMETGPDGKAQKVNYYFINYKTFVNVVKYKLDLMRKRMETEERDATSRASFKCTNCNKTFTDLEADQLFDFDTHEFRCTYCGSSVEEDSSAMPKKDSRLMLARFNEQLQPLYDLLREVEGIKLAPEILEPEPVDIDTIRGVCKPPNHRLDGQQWSGEATRNQGFAVEETRVDINIGGDDVNDAIDERKSRPIWMTESTLTTEDIIDNADAILNEAAQNSTLSCASSTTTSTQPNNRRREQEDIMAVLLQHEKQAEHKDNHVRSLKSFSSNANSTDSSDDENDIENAKISKADFNNFINSESEEDDDVPTVLIAGHPYPLDQVNDELIAQMTQQEKENYIHVYQQHYSHIYD</sequence>
<dbReference type="PANTHER" id="PTHR13097:SF7">
    <property type="entry name" value="GENERAL TRANSCRIPTION FACTOR IIE SUBUNIT 1"/>
    <property type="match status" value="1"/>
</dbReference>
<evidence type="ECO:0000256" key="9">
    <source>
        <dbReference type="ARBA" id="ARBA00023163"/>
    </source>
</evidence>
<evidence type="ECO:0000256" key="12">
    <source>
        <dbReference type="ARBA" id="ARBA00065242"/>
    </source>
</evidence>
<evidence type="ECO:0000256" key="1">
    <source>
        <dbReference type="ARBA" id="ARBA00004123"/>
    </source>
</evidence>
<accession>A0A8U0W4G5</accession>
<dbReference type="Pfam" id="PF02002">
    <property type="entry name" value="TFIIE_alpha"/>
    <property type="match status" value="1"/>
</dbReference>
<comment type="function">
    <text evidence="11">Recruits TFIIH to the initiation complex and stimulates the RNA polymerase II C-terminal domain kinase and DNA-dependent ATPase activities of TFIIH. Both TFIIH and TFIIE are required for promoter clearance by RNA polymerase.</text>
</comment>
<protein>
    <recommendedName>
        <fullName evidence="13">General transcription factor IIE subunit 1</fullName>
    </recommendedName>
    <alternativeName>
        <fullName evidence="14">Transcription initiation factor IIE subunit alpha</fullName>
    </alternativeName>
</protein>
<evidence type="ECO:0000256" key="10">
    <source>
        <dbReference type="ARBA" id="ARBA00023242"/>
    </source>
</evidence>
<dbReference type="GeneID" id="119631703"/>
<dbReference type="SMART" id="SM00531">
    <property type="entry name" value="TFIIE"/>
    <property type="match status" value="1"/>
</dbReference>
<keyword evidence="4" id="KW-0479">Metal-binding</keyword>
<evidence type="ECO:0000313" key="19">
    <source>
        <dbReference type="RefSeq" id="XP_037880068.1"/>
    </source>
</evidence>
<keyword evidence="10" id="KW-0539">Nucleus</keyword>
<dbReference type="InterPro" id="IPR024550">
    <property type="entry name" value="TFIIEa/SarR/Rpc3_HTH_dom"/>
</dbReference>
<evidence type="ECO:0000256" key="5">
    <source>
        <dbReference type="ARBA" id="ARBA00022771"/>
    </source>
</evidence>
<dbReference type="PROSITE" id="PS51344">
    <property type="entry name" value="HTH_TFE_IIE"/>
    <property type="match status" value="1"/>
</dbReference>
<evidence type="ECO:0000313" key="18">
    <source>
        <dbReference type="Proteomes" id="UP000092443"/>
    </source>
</evidence>
<dbReference type="InterPro" id="IPR002853">
    <property type="entry name" value="TFIIE_asu"/>
</dbReference>
<keyword evidence="3" id="KW-0597">Phosphoprotein</keyword>
<keyword evidence="9" id="KW-0804">Transcription</keyword>
<evidence type="ECO:0000256" key="11">
    <source>
        <dbReference type="ARBA" id="ARBA00025581"/>
    </source>
</evidence>
<dbReference type="InterPro" id="IPR039997">
    <property type="entry name" value="TFE"/>
</dbReference>
<keyword evidence="16" id="KW-0732">Signal</keyword>
<dbReference type="SUPFAM" id="SSF57783">
    <property type="entry name" value="Zinc beta-ribbon"/>
    <property type="match status" value="1"/>
</dbReference>